<dbReference type="GO" id="GO:0008650">
    <property type="term" value="F:rRNA (uridine-2'-O-)-methyltransferase activity"/>
    <property type="evidence" value="ECO:0007669"/>
    <property type="project" value="UniProtKB-UniRule"/>
</dbReference>
<comment type="caution">
    <text evidence="14">The sequence shown here is derived from an EMBL/GenBank/DDBJ whole genome shotgun (WGS) entry which is preliminary data.</text>
</comment>
<dbReference type="PANTHER" id="PTHR10920">
    <property type="entry name" value="RIBOSOMAL RNA METHYLTRANSFERASE"/>
    <property type="match status" value="1"/>
</dbReference>
<keyword evidence="11" id="KW-0963">Cytoplasm</keyword>
<evidence type="ECO:0000256" key="12">
    <source>
        <dbReference type="PIRSR" id="PIRSR005461-1"/>
    </source>
</evidence>
<keyword evidence="1 11" id="KW-0698">rRNA processing</keyword>
<name>A0A643CMR7_ANAMA</name>
<accession>A0A643CMR7</accession>
<dbReference type="AlphaFoldDB" id="A0A643CMR7"/>
<dbReference type="GeneID" id="7398249"/>
<proteinExistence type="inferred from homology"/>
<keyword evidence="4 11" id="KW-0949">S-adenosyl-L-methionine</keyword>
<dbReference type="HAMAP" id="MF_01547">
    <property type="entry name" value="RNA_methyltr_E"/>
    <property type="match status" value="1"/>
</dbReference>
<evidence type="ECO:0000256" key="10">
    <source>
        <dbReference type="ARBA" id="ARBA00048970"/>
    </source>
</evidence>
<evidence type="ECO:0000256" key="6">
    <source>
        <dbReference type="ARBA" id="ARBA00038861"/>
    </source>
</evidence>
<dbReference type="InterPro" id="IPR015507">
    <property type="entry name" value="rRNA-MeTfrase_E"/>
</dbReference>
<evidence type="ECO:0000313" key="14">
    <source>
        <dbReference type="EMBL" id="KAB0452115.1"/>
    </source>
</evidence>
<dbReference type="EC" id="2.1.1.166" evidence="6 11"/>
<comment type="function">
    <text evidence="5 11">Specifically methylates the uridine in position 2552 of 23S rRNA at the 2'-O position of the ribose in the fully assembled 50S ribosomal subunit.</text>
</comment>
<evidence type="ECO:0000256" key="9">
    <source>
        <dbReference type="ARBA" id="ARBA00042745"/>
    </source>
</evidence>
<feature type="active site" description="Proton acceptor" evidence="11 12">
    <location>
        <position position="141"/>
    </location>
</feature>
<feature type="binding site" evidence="11">
    <location>
        <position position="42"/>
    </location>
    <ligand>
        <name>S-adenosyl-L-methionine</name>
        <dbReference type="ChEBI" id="CHEBI:59789"/>
    </ligand>
</feature>
<evidence type="ECO:0000256" key="7">
    <source>
        <dbReference type="ARBA" id="ARBA00041129"/>
    </source>
</evidence>
<dbReference type="Pfam" id="PF01728">
    <property type="entry name" value="FtsJ"/>
    <property type="match status" value="1"/>
</dbReference>
<keyword evidence="3 11" id="KW-0808">Transferase</keyword>
<feature type="binding site" evidence="11">
    <location>
        <position position="101"/>
    </location>
    <ligand>
        <name>S-adenosyl-L-methionine</name>
        <dbReference type="ChEBI" id="CHEBI:59789"/>
    </ligand>
</feature>
<dbReference type="OMA" id="HRQTDHL"/>
<evidence type="ECO:0000256" key="3">
    <source>
        <dbReference type="ARBA" id="ARBA00022679"/>
    </source>
</evidence>
<dbReference type="InterPro" id="IPR029063">
    <property type="entry name" value="SAM-dependent_MTases_sf"/>
</dbReference>
<evidence type="ECO:0000256" key="11">
    <source>
        <dbReference type="HAMAP-Rule" id="MF_01547"/>
    </source>
</evidence>
<reference evidence="14" key="1">
    <citation type="submission" date="2019-08" db="EMBL/GenBank/DDBJ databases">
        <authorList>
            <person name="Amaro Estrada I."/>
            <person name="Quiroz Castaneda R.E."/>
            <person name="Martinez Ocampo F."/>
            <person name="Rodriguez Camarillo S.D."/>
        </authorList>
    </citation>
    <scope>NUCLEOTIDE SEQUENCE</scope>
    <source>
        <strain evidence="14">MEX-30-184-02</strain>
    </source>
</reference>
<feature type="binding site" evidence="11">
    <location>
        <position position="40"/>
    </location>
    <ligand>
        <name>S-adenosyl-L-methionine</name>
        <dbReference type="ChEBI" id="CHEBI:59789"/>
    </ligand>
</feature>
<dbReference type="InterPro" id="IPR002877">
    <property type="entry name" value="RNA_MeTrfase_FtsJ_dom"/>
</dbReference>
<dbReference type="SMR" id="A0A643CMR7"/>
<dbReference type="RefSeq" id="WP_010264647.1">
    <property type="nucleotide sequence ID" value="NZ_CP023730.1"/>
</dbReference>
<dbReference type="Gene3D" id="3.40.50.150">
    <property type="entry name" value="Vaccinia Virus protein VP39"/>
    <property type="match status" value="1"/>
</dbReference>
<feature type="binding site" evidence="11">
    <location>
        <position position="78"/>
    </location>
    <ligand>
        <name>S-adenosyl-L-methionine</name>
        <dbReference type="ChEBI" id="CHEBI:59789"/>
    </ligand>
</feature>
<gene>
    <name evidence="11" type="primary">rlmE</name>
    <name evidence="11" type="synonym">ftsJ</name>
    <name evidence="11" type="synonym">rrmJ</name>
    <name evidence="14" type="ORF">FY207_02405</name>
</gene>
<sequence>MLAKKHGYRSRSAYKLIDIDCKFKLLQRGRYVLDLGSCPGGWAQVAAERVAEGGKAHVVAVDMAPMERIPNVDFVQCDVEHSPELLRAALQDRKFDVVLSDMAPKSCGHRQVDHANIINLCEMALDLAVEFLRSGGSFVTKILQGEYEQEFRRSLQYYFASVTYFKPKSSRSESSEIYLVGTKFKNPEHPYGNSEDAPSEC</sequence>
<evidence type="ECO:0000256" key="2">
    <source>
        <dbReference type="ARBA" id="ARBA00022603"/>
    </source>
</evidence>
<feature type="binding site" evidence="11">
    <location>
        <position position="62"/>
    </location>
    <ligand>
        <name>S-adenosyl-L-methionine</name>
        <dbReference type="ChEBI" id="CHEBI:59789"/>
    </ligand>
</feature>
<keyword evidence="2 11" id="KW-0489">Methyltransferase</keyword>
<dbReference type="PIRSF" id="PIRSF005461">
    <property type="entry name" value="23S_rRNA_mtase"/>
    <property type="match status" value="1"/>
</dbReference>
<evidence type="ECO:0000256" key="1">
    <source>
        <dbReference type="ARBA" id="ARBA00022552"/>
    </source>
</evidence>
<comment type="subcellular location">
    <subcellularLocation>
        <location evidence="11">Cytoplasm</location>
    </subcellularLocation>
</comment>
<evidence type="ECO:0000256" key="5">
    <source>
        <dbReference type="ARBA" id="ARBA00037569"/>
    </source>
</evidence>
<dbReference type="PANTHER" id="PTHR10920:SF18">
    <property type="entry name" value="RRNA METHYLTRANSFERASE 2, MITOCHONDRIAL"/>
    <property type="match status" value="1"/>
</dbReference>
<dbReference type="SUPFAM" id="SSF53335">
    <property type="entry name" value="S-adenosyl-L-methionine-dependent methyltransferases"/>
    <property type="match status" value="1"/>
</dbReference>
<dbReference type="EMBL" id="VTCY01000005">
    <property type="protein sequence ID" value="KAB0452115.1"/>
    <property type="molecule type" value="Genomic_DNA"/>
</dbReference>
<dbReference type="InterPro" id="IPR050082">
    <property type="entry name" value="RNA_methyltr_RlmE"/>
</dbReference>
<evidence type="ECO:0000256" key="8">
    <source>
        <dbReference type="ARBA" id="ARBA00041995"/>
    </source>
</evidence>
<comment type="similarity">
    <text evidence="11">Belongs to the class I-like SAM-binding methyltransferase superfamily. RNA methyltransferase RlmE family.</text>
</comment>
<comment type="catalytic activity">
    <reaction evidence="10 11">
        <text>uridine(2552) in 23S rRNA + S-adenosyl-L-methionine = 2'-O-methyluridine(2552) in 23S rRNA + S-adenosyl-L-homocysteine + H(+)</text>
        <dbReference type="Rhea" id="RHEA:42720"/>
        <dbReference type="Rhea" id="RHEA-COMP:10202"/>
        <dbReference type="Rhea" id="RHEA-COMP:10203"/>
        <dbReference type="ChEBI" id="CHEBI:15378"/>
        <dbReference type="ChEBI" id="CHEBI:57856"/>
        <dbReference type="ChEBI" id="CHEBI:59789"/>
        <dbReference type="ChEBI" id="CHEBI:65315"/>
        <dbReference type="ChEBI" id="CHEBI:74478"/>
        <dbReference type="EC" id="2.1.1.166"/>
    </reaction>
</comment>
<evidence type="ECO:0000256" key="4">
    <source>
        <dbReference type="ARBA" id="ARBA00022691"/>
    </source>
</evidence>
<dbReference type="GO" id="GO:0005737">
    <property type="term" value="C:cytoplasm"/>
    <property type="evidence" value="ECO:0007669"/>
    <property type="project" value="UniProtKB-SubCell"/>
</dbReference>
<feature type="domain" description="Ribosomal RNA methyltransferase FtsJ" evidence="13">
    <location>
        <begin position="8"/>
        <end position="184"/>
    </location>
</feature>
<protein>
    <recommendedName>
        <fullName evidence="7 11">Ribosomal RNA large subunit methyltransferase E</fullName>
        <ecNumber evidence="6 11">2.1.1.166</ecNumber>
    </recommendedName>
    <alternativeName>
        <fullName evidence="9 11">23S rRNA Um2552 methyltransferase</fullName>
    </alternativeName>
    <alternativeName>
        <fullName evidence="8 11">rRNA (uridine-2'-O-)-methyltransferase</fullName>
    </alternativeName>
</protein>
<evidence type="ECO:0000259" key="13">
    <source>
        <dbReference type="Pfam" id="PF01728"/>
    </source>
</evidence>
<organism evidence="14">
    <name type="scientific">Anaplasma marginale</name>
    <dbReference type="NCBI Taxonomy" id="770"/>
    <lineage>
        <taxon>Bacteria</taxon>
        <taxon>Pseudomonadati</taxon>
        <taxon>Pseudomonadota</taxon>
        <taxon>Alphaproteobacteria</taxon>
        <taxon>Rickettsiales</taxon>
        <taxon>Anaplasmataceae</taxon>
        <taxon>Anaplasma</taxon>
    </lineage>
</organism>
<dbReference type="CDD" id="cd02440">
    <property type="entry name" value="AdoMet_MTases"/>
    <property type="match status" value="1"/>
</dbReference>